<gene>
    <name evidence="6" type="ORF">ENN51_09265</name>
</gene>
<keyword evidence="1" id="KW-0547">Nucleotide-binding</keyword>
<dbReference type="InterPro" id="IPR059101">
    <property type="entry name" value="NFACT-R_2"/>
</dbReference>
<feature type="domain" description="Thil AANH" evidence="4">
    <location>
        <begin position="20"/>
        <end position="163"/>
    </location>
</feature>
<evidence type="ECO:0008006" key="7">
    <source>
        <dbReference type="Google" id="ProtNLM"/>
    </source>
</evidence>
<dbReference type="SUPFAM" id="SSF52402">
    <property type="entry name" value="Adenine nucleotide alpha hydrolases-like"/>
    <property type="match status" value="1"/>
</dbReference>
<evidence type="ECO:0000259" key="5">
    <source>
        <dbReference type="Pfam" id="PF18297"/>
    </source>
</evidence>
<evidence type="ECO:0000313" key="6">
    <source>
        <dbReference type="EMBL" id="HDR00455.1"/>
    </source>
</evidence>
<feature type="domain" description="NFACT protein RNA binding" evidence="5">
    <location>
        <begin position="245"/>
        <end position="335"/>
    </location>
</feature>
<dbReference type="AlphaFoldDB" id="A0A7V0T782"/>
<name>A0A7V0T782_UNCW3</name>
<evidence type="ECO:0000259" key="4">
    <source>
        <dbReference type="Pfam" id="PF02568"/>
    </source>
</evidence>
<dbReference type="EMBL" id="DSBX01000355">
    <property type="protein sequence ID" value="HDR00455.1"/>
    <property type="molecule type" value="Genomic_DNA"/>
</dbReference>
<dbReference type="PANTHER" id="PTHR11933">
    <property type="entry name" value="TRNA 5-METHYLAMINOMETHYL-2-THIOURIDYLATE -METHYLTRANSFERASE"/>
    <property type="match status" value="1"/>
</dbReference>
<evidence type="ECO:0000256" key="3">
    <source>
        <dbReference type="SAM" id="MobiDB-lite"/>
    </source>
</evidence>
<keyword evidence="2" id="KW-0067">ATP-binding</keyword>
<dbReference type="InterPro" id="IPR020536">
    <property type="entry name" value="ThiI_AANH"/>
</dbReference>
<evidence type="ECO:0000256" key="2">
    <source>
        <dbReference type="ARBA" id="ARBA00022840"/>
    </source>
</evidence>
<organism evidence="6">
    <name type="scientific">candidate division WOR-3 bacterium</name>
    <dbReference type="NCBI Taxonomy" id="2052148"/>
    <lineage>
        <taxon>Bacteria</taxon>
        <taxon>Bacteria division WOR-3</taxon>
    </lineage>
</organism>
<dbReference type="Proteomes" id="UP000885672">
    <property type="component" value="Unassembled WGS sequence"/>
</dbReference>
<dbReference type="Gene3D" id="3.40.50.620">
    <property type="entry name" value="HUPs"/>
    <property type="match status" value="1"/>
</dbReference>
<dbReference type="GO" id="GO:0004810">
    <property type="term" value="F:CCA tRNA nucleotidyltransferase activity"/>
    <property type="evidence" value="ECO:0007669"/>
    <property type="project" value="InterPro"/>
</dbReference>
<feature type="region of interest" description="Disordered" evidence="3">
    <location>
        <begin position="343"/>
        <end position="362"/>
    </location>
</feature>
<evidence type="ECO:0000256" key="1">
    <source>
        <dbReference type="ARBA" id="ARBA00022741"/>
    </source>
</evidence>
<protein>
    <recommendedName>
        <fullName evidence="7">Thil AANH domain-containing protein</fullName>
    </recommendedName>
</protein>
<reference evidence="6" key="1">
    <citation type="journal article" date="2020" name="mSystems">
        <title>Genome- and Community-Level Interaction Insights into Carbon Utilization and Element Cycling Functions of Hydrothermarchaeota in Hydrothermal Sediment.</title>
        <authorList>
            <person name="Zhou Z."/>
            <person name="Liu Y."/>
            <person name="Xu W."/>
            <person name="Pan J."/>
            <person name="Luo Z.H."/>
            <person name="Li M."/>
        </authorList>
    </citation>
    <scope>NUCLEOTIDE SEQUENCE [LARGE SCALE GENOMIC DNA]</scope>
    <source>
        <strain evidence="6">SpSt-1182</strain>
    </source>
</reference>
<accession>A0A7V0T782</accession>
<sequence length="362" mass="40338">MSSGETGLVQGAFLISSRNSKAVGLFSGGLDSIIATRLVTEQGIEAVALHFQVPFQSPGRPREQAKLTRLAQLAGASLISVPVEQDYLGIVRAPRYGYARGMAPCVDCLIYMVTKARELARQIQADFIYTGEVVGQRAHCQNKRSLREIEKVTRTDGRLLRPLSAKLLEPTMPELSGIVRRERLLDLKGRGRRRQMRLAHEFGIIEYMAPTGGCMLIDHNFAARVRDAVDYDELLPDRLEILNVGRHFRLESGARVVVGRNEKENAELERLTLPADIVCRPVEVMGPVVVLRGEKLTDEDRESASRICARYCDAEPRKTVKVECGDKTTKVRAVARKSADAWRVQYQPASPQEAVEEANDDE</sequence>
<dbReference type="PANTHER" id="PTHR11933:SF6">
    <property type="entry name" value="THIL AANH DOMAIN-CONTAINING PROTEIN"/>
    <property type="match status" value="1"/>
</dbReference>
<dbReference type="InterPro" id="IPR014729">
    <property type="entry name" value="Rossmann-like_a/b/a_fold"/>
</dbReference>
<comment type="caution">
    <text evidence="6">The sequence shown here is derived from an EMBL/GenBank/DDBJ whole genome shotgun (WGS) entry which is preliminary data.</text>
</comment>
<dbReference type="Pfam" id="PF02568">
    <property type="entry name" value="ThiI"/>
    <property type="match status" value="1"/>
</dbReference>
<dbReference type="Pfam" id="PF18297">
    <property type="entry name" value="NFACT-R_2"/>
    <property type="match status" value="1"/>
</dbReference>
<dbReference type="GO" id="GO:0005524">
    <property type="term" value="F:ATP binding"/>
    <property type="evidence" value="ECO:0007669"/>
    <property type="project" value="UniProtKB-KW"/>
</dbReference>
<proteinExistence type="predicted"/>